<dbReference type="EMBL" id="JBHRTL010000031">
    <property type="protein sequence ID" value="MFC3156873.1"/>
    <property type="molecule type" value="Genomic_DNA"/>
</dbReference>
<accession>A0ABV7HSK6</accession>
<reference evidence="2" key="1">
    <citation type="journal article" date="2019" name="Int. J. Syst. Evol. Microbiol.">
        <title>The Global Catalogue of Microorganisms (GCM) 10K type strain sequencing project: providing services to taxonomists for standard genome sequencing and annotation.</title>
        <authorList>
            <consortium name="The Broad Institute Genomics Platform"/>
            <consortium name="The Broad Institute Genome Sequencing Center for Infectious Disease"/>
            <person name="Wu L."/>
            <person name="Ma J."/>
        </authorList>
    </citation>
    <scope>NUCLEOTIDE SEQUENCE [LARGE SCALE GENOMIC DNA]</scope>
    <source>
        <strain evidence="2">KCTC 52141</strain>
    </source>
</reference>
<organism evidence="1 2">
    <name type="scientific">Gilvimarinus japonicus</name>
    <dbReference type="NCBI Taxonomy" id="1796469"/>
    <lineage>
        <taxon>Bacteria</taxon>
        <taxon>Pseudomonadati</taxon>
        <taxon>Pseudomonadota</taxon>
        <taxon>Gammaproteobacteria</taxon>
        <taxon>Cellvibrionales</taxon>
        <taxon>Cellvibrionaceae</taxon>
        <taxon>Gilvimarinus</taxon>
    </lineage>
</organism>
<proteinExistence type="predicted"/>
<name>A0ABV7HSK6_9GAMM</name>
<dbReference type="Proteomes" id="UP001595548">
    <property type="component" value="Unassembled WGS sequence"/>
</dbReference>
<evidence type="ECO:0000313" key="1">
    <source>
        <dbReference type="EMBL" id="MFC3156873.1"/>
    </source>
</evidence>
<protein>
    <submittedName>
        <fullName evidence="1">Uncharacterized protein</fullName>
    </submittedName>
</protein>
<comment type="caution">
    <text evidence="1">The sequence shown here is derived from an EMBL/GenBank/DDBJ whole genome shotgun (WGS) entry which is preliminary data.</text>
</comment>
<keyword evidence="2" id="KW-1185">Reference proteome</keyword>
<gene>
    <name evidence="1" type="ORF">ACFOEB_16805</name>
</gene>
<evidence type="ECO:0000313" key="2">
    <source>
        <dbReference type="Proteomes" id="UP001595548"/>
    </source>
</evidence>
<sequence>MIKHASNKQFLCDKHRALALHNPEQSKRLCCKLRAMARGYIGQQRWDEAVPVCGTAFEAADILLRHDDTSKQATERYLRSAIELSYTLRKSRHEPDLGAMIALVEQRLAPYYAPAPLQTMLAPLIDIAFSPLADVDEWMEVLLAMDDAHRQTRH</sequence>
<dbReference type="RefSeq" id="WP_382418321.1">
    <property type="nucleotide sequence ID" value="NZ_AP031500.1"/>
</dbReference>